<proteinExistence type="predicted"/>
<accession>A0ABU8ZS80</accession>
<evidence type="ECO:0000313" key="1">
    <source>
        <dbReference type="EMBL" id="MEK0311842.1"/>
    </source>
</evidence>
<reference evidence="1 2" key="1">
    <citation type="journal article" date="2023" name="Int. J. Syst. Evol. Microbiol.">
        <title>The observation of taxonomic boundaries for the 16SrII and 16SrXXV phytoplasmas using genome-based delimitation.</title>
        <authorList>
            <person name="Rodrigues Jardim B."/>
            <person name="Tran-Nguyen L.T.T."/>
            <person name="Gambley C."/>
            <person name="Al-Sadi A.M."/>
            <person name="Al-Subhi A.M."/>
            <person name="Foissac X."/>
            <person name="Salar P."/>
            <person name="Cai H."/>
            <person name="Yang J.Y."/>
            <person name="Davis R."/>
            <person name="Jones L."/>
            <person name="Rodoni B."/>
            <person name="Constable F.E."/>
        </authorList>
    </citation>
    <scope>NUCLEOTIDE SEQUENCE [LARGE SCALE GENOMIC DNA]</scope>
    <source>
        <strain evidence="1">BAWM-322</strain>
    </source>
</reference>
<sequence>MCQQRFHQKLNFSRTSNRIQYCSSNGYSLKRELQQGMNKLNIGSTWGISYLNKRETQYEPWNFYSWDKIKKMRNYKGNPDITINRFIFQGRIHLTDRLKAEHCENCDKTTQLQIHHIGTIRNAHYQSIMNKRTKVLCKDCHRKITNQQIHDIRKNKNNKNK</sequence>
<protein>
    <submittedName>
        <fullName evidence="1">Uncharacterized protein</fullName>
    </submittedName>
</protein>
<dbReference type="EMBL" id="JAOSIK010000005">
    <property type="protein sequence ID" value="MEK0311842.1"/>
    <property type="molecule type" value="Genomic_DNA"/>
</dbReference>
<evidence type="ECO:0000313" key="2">
    <source>
        <dbReference type="Proteomes" id="UP001382955"/>
    </source>
</evidence>
<dbReference type="RefSeq" id="WP_340495372.1">
    <property type="nucleotide sequence ID" value="NZ_JAOSIK010000005.1"/>
</dbReference>
<name>A0ABU8ZS80_9MOLU</name>
<gene>
    <name evidence="1" type="ORF">OC725_00950</name>
</gene>
<dbReference type="Proteomes" id="UP001382955">
    <property type="component" value="Unassembled WGS sequence"/>
</dbReference>
<keyword evidence="2" id="KW-1185">Reference proteome</keyword>
<organism evidence="1 2">
    <name type="scientific">Candidatus Phytoplasma fabacearum</name>
    <dbReference type="NCBI Taxonomy" id="2982628"/>
    <lineage>
        <taxon>Bacteria</taxon>
        <taxon>Bacillati</taxon>
        <taxon>Mycoplasmatota</taxon>
        <taxon>Mollicutes</taxon>
        <taxon>Acholeplasmatales</taxon>
        <taxon>Acholeplasmataceae</taxon>
        <taxon>Candidatus Phytoplasma</taxon>
        <taxon>16SrII (Peanut WB group)</taxon>
    </lineage>
</organism>
<comment type="caution">
    <text evidence="1">The sequence shown here is derived from an EMBL/GenBank/DDBJ whole genome shotgun (WGS) entry which is preliminary data.</text>
</comment>